<dbReference type="OrthoDB" id="6278596at2759"/>
<proteinExistence type="predicted"/>
<evidence type="ECO:0000313" key="3">
    <source>
        <dbReference type="EMBL" id="KAG8041167.1"/>
    </source>
</evidence>
<keyword evidence="4" id="KW-1185">Reference proteome</keyword>
<dbReference type="InterPro" id="IPR021773">
    <property type="entry name" value="TPC11"/>
</dbReference>
<comment type="caution">
    <text evidence="3">The sequence shown here is derived from an EMBL/GenBank/DDBJ whole genome shotgun (WGS) entry which is preliminary data.</text>
</comment>
<accession>A0A8J5R6F6</accession>
<dbReference type="AlphaFoldDB" id="A0A8J5R6F6"/>
<organism evidence="3 4">
    <name type="scientific">Cotesia typhae</name>
    <dbReference type="NCBI Taxonomy" id="2053667"/>
    <lineage>
        <taxon>Eukaryota</taxon>
        <taxon>Metazoa</taxon>
        <taxon>Ecdysozoa</taxon>
        <taxon>Arthropoda</taxon>
        <taxon>Hexapoda</taxon>
        <taxon>Insecta</taxon>
        <taxon>Pterygota</taxon>
        <taxon>Neoptera</taxon>
        <taxon>Endopterygota</taxon>
        <taxon>Hymenoptera</taxon>
        <taxon>Apocrita</taxon>
        <taxon>Ichneumonoidea</taxon>
        <taxon>Braconidae</taxon>
        <taxon>Microgastrinae</taxon>
        <taxon>Cotesia</taxon>
    </lineage>
</organism>
<name>A0A8J5R6F6_9HYME</name>
<evidence type="ECO:0000259" key="1">
    <source>
        <dbReference type="Pfam" id="PF07919"/>
    </source>
</evidence>
<dbReference type="PANTHER" id="PTHR14374:SF0">
    <property type="entry name" value="TRAFFICKING PROTEIN PARTICLE COMPLEX SUBUNIT 11"/>
    <property type="match status" value="1"/>
</dbReference>
<dbReference type="Proteomes" id="UP000729913">
    <property type="component" value="Unassembled WGS sequence"/>
</dbReference>
<gene>
    <name evidence="3" type="ORF">G9C98_002155</name>
</gene>
<dbReference type="Pfam" id="PF11817">
    <property type="entry name" value="Foie-gras_1"/>
    <property type="match status" value="1"/>
</dbReference>
<reference evidence="3" key="2">
    <citation type="submission" date="2021-04" db="EMBL/GenBank/DDBJ databases">
        <title>Genome-wide patterns of bracovirus chromosomal integration into multiple host tissues during parasitism.</title>
        <authorList>
            <person name="Chebbi M.A.C."/>
        </authorList>
    </citation>
    <scope>NUCLEOTIDE SEQUENCE</scope>
    <source>
        <tissue evidence="3">Whole body</tissue>
    </source>
</reference>
<evidence type="ECO:0000259" key="2">
    <source>
        <dbReference type="Pfam" id="PF11817"/>
    </source>
</evidence>
<evidence type="ECO:0008006" key="5">
    <source>
        <dbReference type="Google" id="ProtNLM"/>
    </source>
</evidence>
<dbReference type="GO" id="GO:0005737">
    <property type="term" value="C:cytoplasm"/>
    <property type="evidence" value="ECO:0007669"/>
    <property type="project" value="TreeGrafter"/>
</dbReference>
<feature type="domain" description="Trafficking protein particle complex subunit 11" evidence="2">
    <location>
        <begin position="266"/>
        <end position="518"/>
    </location>
</feature>
<protein>
    <recommendedName>
        <fullName evidence="5">Trafficking protein particle complex subunit 11</fullName>
    </recommendedName>
</protein>
<sequence>MKVITMSDVPSELVAKPQALIGLSGLDLTNSMHRSIWDSFNNNRRPDGLAIQFKLLSPQHEFPTAKPKRNSYEWYFPKGILKRNWMNKYLNEVPSVVVFFYELDWNDPMWNEKKMECASRVQSLRSSLEGRSTKIAVVLIQITPSPPSGTEDMTASERATALCSACEVAGKSLYILPHGDHLFGYTSRLENAFYESSLTFYHHHYRVVKGHREQLNKTSHQYLFVRHQYKMGFLNEMKQEKHVALKHYQHAYNNLLEIRMVDANTFEIKTVASFINYKLCRLMFSLNQPRDAISQFRAHIDRFRSRTGPKDIIFEHHAWMANQYSTFAELFDEAIRQGLPPVQTQHPGYYFQLAAQHASLRQSACKELCSSIQEQPTPDPLVNEAKLEFYGQRPWRPGKHGAETTDAEREAAAIVALKYREKNFNHSLVIIGLLGNAISQFKIYRCPRMRRLLVVQMAAEYYNSRDYGKVLTLLMHMLWEYRTERWPVLLTDLLKNALRAAYLSTSIQDYITLAVEALGPSTTFTEENRAVIYNNIIKIISRSPPECEYDIPKDVKKLAIDKWNLELNRLDNYLFTIDDNNLSSFVNVKASFSASSYVVGNPIIVNVFVRNLYEGKIEFSKILITVESFNSEFAVKVTADSSLCFDAKETKKYICEIPARQNSDDSEIRISAVSLYLGNENNFSIVMKFPSTGTDTAVQDRFHPEIKQLRSRTFETMRPITTAEIKLEESSLNISVDSSVPALLNEWLPVKLFLSCHQDVTNIQINMKQVIVDNSSDRTTELSLDMSDKQNSIALKFELLNNENPIEQIIYVRSHQVTTRNFIIKIDYVTGDQIERSKEITYSLSIVKPFDVTTQFYTQLFEPLTKAFVNEPFIVMPHIICTSPWPIRILDTSVELGNSVARKDDEKDSILKDMTLNDGETTTDIYCLIPKAGSEQPTSTGVYTIKWQRDNQDIAIETSISVTLSPVWVEDAVVGLEAKLPAQGWVQTPLCVSYFIKNHSDYLFTLRLTMESSDAFMFAGQKQIDICVRPKNKKKIEWILRPLVAGFVALPTLSLSAPMDDEHKLLNKNRLLELLGRSLPTHIYIMSEEKNLEEQLKKCKIESKKNNHLNLQIIQTPKRLLYINNEEAWNRNQQLLKKLEMSRARLRTLTSFTPTDQEFRERAALYRKFLESNC</sequence>
<dbReference type="InterPro" id="IPR012880">
    <property type="entry name" value="Gryzun"/>
</dbReference>
<reference evidence="3" key="1">
    <citation type="submission" date="2020-03" db="EMBL/GenBank/DDBJ databases">
        <authorList>
            <person name="Chebbi M.A."/>
            <person name="Drezen J.M."/>
        </authorList>
    </citation>
    <scope>NUCLEOTIDE SEQUENCE</scope>
    <source>
        <tissue evidence="3">Whole body</tissue>
    </source>
</reference>
<dbReference type="PANTHER" id="PTHR14374">
    <property type="entry name" value="FOIE GRAS"/>
    <property type="match status" value="1"/>
</dbReference>
<feature type="domain" description="Gryzun putative trafficking through Golgi" evidence="1">
    <location>
        <begin position="944"/>
        <end position="1053"/>
    </location>
</feature>
<dbReference type="EMBL" id="JAAOIC020000019">
    <property type="protein sequence ID" value="KAG8041167.1"/>
    <property type="molecule type" value="Genomic_DNA"/>
</dbReference>
<dbReference type="Pfam" id="PF07919">
    <property type="entry name" value="Gryzun"/>
    <property type="match status" value="1"/>
</dbReference>
<evidence type="ECO:0000313" key="4">
    <source>
        <dbReference type="Proteomes" id="UP000729913"/>
    </source>
</evidence>